<organism evidence="2 3">
    <name type="scientific">Allochromatium warmingii</name>
    <name type="common">Chromatium warmingii</name>
    <dbReference type="NCBI Taxonomy" id="61595"/>
    <lineage>
        <taxon>Bacteria</taxon>
        <taxon>Pseudomonadati</taxon>
        <taxon>Pseudomonadota</taxon>
        <taxon>Gammaproteobacteria</taxon>
        <taxon>Chromatiales</taxon>
        <taxon>Chromatiaceae</taxon>
        <taxon>Allochromatium</taxon>
    </lineage>
</organism>
<dbReference type="OrthoDB" id="5431982at2"/>
<dbReference type="EMBL" id="FNOW01000070">
    <property type="protein sequence ID" value="SDY44869.1"/>
    <property type="molecule type" value="Genomic_DNA"/>
</dbReference>
<dbReference type="STRING" id="61595.SAMN05421644_1703"/>
<feature type="domain" description="DUF4340" evidence="1">
    <location>
        <begin position="95"/>
        <end position="262"/>
    </location>
</feature>
<dbReference type="Pfam" id="PF14238">
    <property type="entry name" value="DUF4340"/>
    <property type="match status" value="1"/>
</dbReference>
<evidence type="ECO:0000313" key="2">
    <source>
        <dbReference type="EMBL" id="SDY44869.1"/>
    </source>
</evidence>
<evidence type="ECO:0000313" key="3">
    <source>
        <dbReference type="Proteomes" id="UP000198672"/>
    </source>
</evidence>
<keyword evidence="3" id="KW-1185">Reference proteome</keyword>
<proteinExistence type="predicted"/>
<dbReference type="InterPro" id="IPR025641">
    <property type="entry name" value="DUF4340"/>
</dbReference>
<evidence type="ECO:0000259" key="1">
    <source>
        <dbReference type="Pfam" id="PF14238"/>
    </source>
</evidence>
<dbReference type="RefSeq" id="WP_091335466.1">
    <property type="nucleotide sequence ID" value="NZ_FNOW01000070.1"/>
</dbReference>
<dbReference type="Proteomes" id="UP000198672">
    <property type="component" value="Unassembled WGS sequence"/>
</dbReference>
<reference evidence="3" key="1">
    <citation type="submission" date="2016-10" db="EMBL/GenBank/DDBJ databases">
        <authorList>
            <person name="Varghese N."/>
            <person name="Submissions S."/>
        </authorList>
    </citation>
    <scope>NUCLEOTIDE SEQUENCE [LARGE SCALE GENOMIC DNA]</scope>
    <source>
        <strain evidence="3">DSM 173</strain>
    </source>
</reference>
<gene>
    <name evidence="2" type="ORF">SAMN05421644_1703</name>
</gene>
<sequence length="340" mass="36715">MASLFKDTATPQSVPVALSWQHDLRTPLVIGLIGLLALQLLLALGQSLNTSPTRAGAPRTPLLAFQPEQVTAIRIEGGEAGAEAVRIERRTGGAWVLGELGDFPVAEAKADQLLTTLAALKRPLPAATSAEAQTRFKVAEQDFKRRVTLEGASGAVGTLILGETPRFKRLFGRPADDAAVYELDLALADVSNRRADWLDPTQLRVDLAQIQTVSGADWRLERDGEQWKLANAGENESLNQEIARNVVRTLATLGYRDVFTETPPLDATVPALDLKLELSDGATRTYRIAKLANSEDYALQDGIHAQVFKLSVYDLGELVGVARAKLFVATASDERPAASE</sequence>
<name>A0A1H3JZ00_ALLWA</name>
<accession>A0A1H3JZ00</accession>
<protein>
    <recommendedName>
        <fullName evidence="1">DUF4340 domain-containing protein</fullName>
    </recommendedName>
</protein>
<dbReference type="AlphaFoldDB" id="A0A1H3JZ00"/>